<dbReference type="InterPro" id="IPR032640">
    <property type="entry name" value="AMPK1_CBM"/>
</dbReference>
<dbReference type="GO" id="GO:0005975">
    <property type="term" value="P:carbohydrate metabolic process"/>
    <property type="evidence" value="ECO:0007669"/>
    <property type="project" value="InterPro"/>
</dbReference>
<evidence type="ECO:0000256" key="2">
    <source>
        <dbReference type="ARBA" id="ARBA00001913"/>
    </source>
</evidence>
<dbReference type="SUPFAM" id="SSF51445">
    <property type="entry name" value="(Trans)glycosidases"/>
    <property type="match status" value="1"/>
</dbReference>
<keyword evidence="7" id="KW-0326">Glycosidase</keyword>
<sequence>MAVALIPTASKTNASTFTTQVPTKFTFKTTKNHFKVFLAADFNKWSTTDLPLNKNSDSWSVIADIDRTLQHQYKYVVDGVWTLDSDSPQITDKDGFRNNLLLALSDTSISTTATKEISTSSELTTSQSTAVSSATPTTIISLNNPLSTNAKNVFLAGEFNNWSSTSLKANFNAKWSVSLTLNRSIPYQYKFVVDGVWTLDSSAPTINDGKGNINNLLPATGDGDGNLPDPLPGCETFDGLDFCKGSETNYPESVDIRKWQTPPKNSSEYSPAYQSYRDLTGWATIQYAEDYKSATVIVNTFTRDPNASVLYSFNNAPATESNKIQVDTTFTTSLFIQAKIANTMITLDLDPLNFLWQNLPVKSNFDGQKGAIVELLGWPYKDIELECEFLGRAGYMGVKVWPVNEHVHTFNDLQKNEVNNWYYVYQPVSYCLTGRFGTRDELKSMIKTCRSHGVRVYIDAVINHMTEGYNSNYDQRGPQAGDNKQCNPHGPKNSTGGSPYFTHNQVYKYNVYTRQRPALEYPAVPYGPTHFHCERKMDEWENAFEVTKGWLEGKGGLTDLDTGSPYVQGRIADFLVDLFSIGVSGFRVDAAKHIGPQDMSKILAALKQKLGGNFPPDFISWMEILMGPGGEADVFACKGNDNWYLAFNKYMKQSGLNDNDIQKVKIWSADYPANFPICGNWVIDPSRFIIQNDDHDNTYFGGRYMGTAGSVLSIEKDVNKHRNFEKLLFNRRDQNWLIRNLLSGYSFTDQMAVGYPDGKSDCSLYTGKESGCKTVPFTKAYIADSCGYSVIKDGKWIPNRYTRTHRDISVINAMRGWMGLPNVNASDLKLPTHCT</sequence>
<organism evidence="11 12">
    <name type="scientific">Clydaea vesicula</name>
    <dbReference type="NCBI Taxonomy" id="447962"/>
    <lineage>
        <taxon>Eukaryota</taxon>
        <taxon>Fungi</taxon>
        <taxon>Fungi incertae sedis</taxon>
        <taxon>Chytridiomycota</taxon>
        <taxon>Chytridiomycota incertae sedis</taxon>
        <taxon>Chytridiomycetes</taxon>
        <taxon>Lobulomycetales</taxon>
        <taxon>Lobulomycetaceae</taxon>
        <taxon>Clydaea</taxon>
    </lineage>
</organism>
<dbReference type="Pfam" id="PF00128">
    <property type="entry name" value="Alpha-amylase"/>
    <property type="match status" value="1"/>
</dbReference>
<evidence type="ECO:0000256" key="3">
    <source>
        <dbReference type="ARBA" id="ARBA00008061"/>
    </source>
</evidence>
<dbReference type="EMBL" id="JADGJW010000011">
    <property type="protein sequence ID" value="KAJ3227767.1"/>
    <property type="molecule type" value="Genomic_DNA"/>
</dbReference>
<evidence type="ECO:0000256" key="6">
    <source>
        <dbReference type="ARBA" id="ARBA00023277"/>
    </source>
</evidence>
<dbReference type="SUPFAM" id="SSF81296">
    <property type="entry name" value="E set domains"/>
    <property type="match status" value="2"/>
</dbReference>
<dbReference type="InterPro" id="IPR013783">
    <property type="entry name" value="Ig-like_fold"/>
</dbReference>
<dbReference type="SMART" id="SM00642">
    <property type="entry name" value="Aamy"/>
    <property type="match status" value="1"/>
</dbReference>
<dbReference type="InterPro" id="IPR006047">
    <property type="entry name" value="GH13_cat_dom"/>
</dbReference>
<evidence type="ECO:0000256" key="5">
    <source>
        <dbReference type="ARBA" id="ARBA00022801"/>
    </source>
</evidence>
<evidence type="ECO:0000313" key="11">
    <source>
        <dbReference type="EMBL" id="KAJ3227767.1"/>
    </source>
</evidence>
<dbReference type="Gene3D" id="3.20.20.80">
    <property type="entry name" value="Glycosidases"/>
    <property type="match status" value="1"/>
</dbReference>
<evidence type="ECO:0000259" key="10">
    <source>
        <dbReference type="SMART" id="SM00642"/>
    </source>
</evidence>
<protein>
    <recommendedName>
        <fullName evidence="4">alpha-amylase</fullName>
        <ecNumber evidence="4">3.2.1.1</ecNumber>
    </recommendedName>
</protein>
<evidence type="ECO:0000313" key="12">
    <source>
        <dbReference type="Proteomes" id="UP001211065"/>
    </source>
</evidence>
<accession>A0AAD5U7R8</accession>
<dbReference type="InterPro" id="IPR014756">
    <property type="entry name" value="Ig_E-set"/>
</dbReference>
<dbReference type="PRINTS" id="PR00110">
    <property type="entry name" value="ALPHAAMYLASE"/>
</dbReference>
<evidence type="ECO:0000256" key="4">
    <source>
        <dbReference type="ARBA" id="ARBA00012595"/>
    </source>
</evidence>
<dbReference type="InterPro" id="IPR017853">
    <property type="entry name" value="GH"/>
</dbReference>
<evidence type="ECO:0000256" key="9">
    <source>
        <dbReference type="SAM" id="MobiDB-lite"/>
    </source>
</evidence>
<keyword evidence="5" id="KW-0378">Hydrolase</keyword>
<dbReference type="Gene3D" id="2.60.40.10">
    <property type="entry name" value="Immunoglobulins"/>
    <property type="match status" value="2"/>
</dbReference>
<comment type="catalytic activity">
    <reaction evidence="1">
        <text>Endohydrolysis of (1-&gt;4)-alpha-D-glucosidic linkages in polysaccharides containing three or more (1-&gt;4)-alpha-linked D-glucose units.</text>
        <dbReference type="EC" id="3.2.1.1"/>
    </reaction>
</comment>
<comment type="cofactor">
    <cofactor evidence="2">
        <name>Ca(2+)</name>
        <dbReference type="ChEBI" id="CHEBI:29108"/>
    </cofactor>
</comment>
<comment type="caution">
    <text evidence="11">The sequence shown here is derived from an EMBL/GenBank/DDBJ whole genome shotgun (WGS) entry which is preliminary data.</text>
</comment>
<gene>
    <name evidence="11" type="ORF">HK099_000440</name>
</gene>
<feature type="domain" description="Glycosyl hydrolase family 13 catalytic" evidence="10">
    <location>
        <begin position="370"/>
        <end position="818"/>
    </location>
</feature>
<name>A0AAD5U7R8_9FUNG</name>
<feature type="region of interest" description="Disordered" evidence="9">
    <location>
        <begin position="471"/>
        <end position="499"/>
    </location>
</feature>
<evidence type="ECO:0000256" key="7">
    <source>
        <dbReference type="ARBA" id="ARBA00023295"/>
    </source>
</evidence>
<dbReference type="GO" id="GO:0043169">
    <property type="term" value="F:cation binding"/>
    <property type="evidence" value="ECO:0007669"/>
    <property type="project" value="InterPro"/>
</dbReference>
<dbReference type="PANTHER" id="PTHR43447">
    <property type="entry name" value="ALPHA-AMYLASE"/>
    <property type="match status" value="1"/>
</dbReference>
<proteinExistence type="inferred from homology"/>
<dbReference type="Pfam" id="PF16561">
    <property type="entry name" value="AMPK1_CBM"/>
    <property type="match status" value="2"/>
</dbReference>
<keyword evidence="6" id="KW-0119">Carbohydrate metabolism</keyword>
<dbReference type="InterPro" id="IPR006046">
    <property type="entry name" value="Alpha_amylase"/>
</dbReference>
<feature type="compositionally biased region" description="Polar residues" evidence="9">
    <location>
        <begin position="482"/>
        <end position="499"/>
    </location>
</feature>
<dbReference type="GO" id="GO:0004556">
    <property type="term" value="F:alpha-amylase activity"/>
    <property type="evidence" value="ECO:0007669"/>
    <property type="project" value="UniProtKB-EC"/>
</dbReference>
<comment type="similarity">
    <text evidence="3 8">Belongs to the glycosyl hydrolase 13 family.</text>
</comment>
<dbReference type="CDD" id="cd02859">
    <property type="entry name" value="E_set_AMPKbeta_like_N"/>
    <property type="match status" value="2"/>
</dbReference>
<evidence type="ECO:0000256" key="1">
    <source>
        <dbReference type="ARBA" id="ARBA00000548"/>
    </source>
</evidence>
<keyword evidence="12" id="KW-1185">Reference proteome</keyword>
<dbReference type="Proteomes" id="UP001211065">
    <property type="component" value="Unassembled WGS sequence"/>
</dbReference>
<reference evidence="11" key="1">
    <citation type="submission" date="2020-05" db="EMBL/GenBank/DDBJ databases">
        <title>Phylogenomic resolution of chytrid fungi.</title>
        <authorList>
            <person name="Stajich J.E."/>
            <person name="Amses K."/>
            <person name="Simmons R."/>
            <person name="Seto K."/>
            <person name="Myers J."/>
            <person name="Bonds A."/>
            <person name="Quandt C.A."/>
            <person name="Barry K."/>
            <person name="Liu P."/>
            <person name="Grigoriev I."/>
            <person name="Longcore J.E."/>
            <person name="James T.Y."/>
        </authorList>
    </citation>
    <scope>NUCLEOTIDE SEQUENCE</scope>
    <source>
        <strain evidence="11">JEL0476</strain>
    </source>
</reference>
<evidence type="ECO:0000256" key="8">
    <source>
        <dbReference type="RuleBase" id="RU003615"/>
    </source>
</evidence>
<dbReference type="AlphaFoldDB" id="A0AAD5U7R8"/>
<dbReference type="EC" id="3.2.1.1" evidence="4"/>